<dbReference type="EMBL" id="CM029041">
    <property type="protein sequence ID" value="KAG2626139.1"/>
    <property type="molecule type" value="Genomic_DNA"/>
</dbReference>
<gene>
    <name evidence="5" type="ORF">PVAP13_3KG324400</name>
</gene>
<sequence>MAAPPGSPRTPRMAGHEDSQTKAASYRLRRQNSEILRAQYIDVRELRVCAGTWNVGTKCPPSDLDIQEWLDIHDPADIYVLGFQEIISLGVGYMIGTEDNHPVAVWEHTIHETLNKKRPDKSEFKCHSDSPPSARFIPPDCVIAMDNELPYSAKLSTSARCLQVLDLACDVNIVNRVQRKRLQYVRLISRQMVGLFLSVWVRRRLQKNIQNLRVSIVDVGNKGSISVSMSIHETHFCFVCWHLTAGENIGDELKRNANAEKILRKTVFSPIGRVGVPQRIHDHDFRRIILLGDLNYRLNLSYETTHELISKQDWDGLFEKDQLKRELGKGCTFDGWIEGSISFAPTYKHEFNSEKYASDASESGRTPAWCDRILSYGKGTKLLSCTRAELTLSDHRPVTAFYITEVEVFIHRKFQRALKFTNAEVEDNLLNCEAGNFLAQIPTTEL</sequence>
<evidence type="ECO:0000256" key="1">
    <source>
        <dbReference type="ARBA" id="ARBA00010768"/>
    </source>
</evidence>
<dbReference type="AlphaFoldDB" id="A0A8T0V1T5"/>
<feature type="region of interest" description="Disordered" evidence="3">
    <location>
        <begin position="1"/>
        <end position="25"/>
    </location>
</feature>
<keyword evidence="2" id="KW-0378">Hydrolase</keyword>
<dbReference type="SMART" id="SM00128">
    <property type="entry name" value="IPPc"/>
    <property type="match status" value="1"/>
</dbReference>
<dbReference type="GO" id="GO:0004439">
    <property type="term" value="F:phosphatidylinositol-4,5-bisphosphate 5-phosphatase activity"/>
    <property type="evidence" value="ECO:0007669"/>
    <property type="project" value="TreeGrafter"/>
</dbReference>
<proteinExistence type="inferred from homology"/>
<dbReference type="SUPFAM" id="SSF56219">
    <property type="entry name" value="DNase I-like"/>
    <property type="match status" value="1"/>
</dbReference>
<name>A0A8T0V1T5_PANVG</name>
<evidence type="ECO:0000259" key="4">
    <source>
        <dbReference type="SMART" id="SM00128"/>
    </source>
</evidence>
<evidence type="ECO:0000256" key="3">
    <source>
        <dbReference type="SAM" id="MobiDB-lite"/>
    </source>
</evidence>
<keyword evidence="6" id="KW-1185">Reference proteome</keyword>
<comment type="caution">
    <text evidence="5">The sequence shown here is derived from an EMBL/GenBank/DDBJ whole genome shotgun (WGS) entry which is preliminary data.</text>
</comment>
<evidence type="ECO:0000313" key="6">
    <source>
        <dbReference type="Proteomes" id="UP000823388"/>
    </source>
</evidence>
<dbReference type="Pfam" id="PF22669">
    <property type="entry name" value="Exo_endo_phos2"/>
    <property type="match status" value="2"/>
</dbReference>
<reference evidence="5" key="1">
    <citation type="submission" date="2020-05" db="EMBL/GenBank/DDBJ databases">
        <title>WGS assembly of Panicum virgatum.</title>
        <authorList>
            <person name="Lovell J.T."/>
            <person name="Jenkins J."/>
            <person name="Shu S."/>
            <person name="Juenger T.E."/>
            <person name="Schmutz J."/>
        </authorList>
    </citation>
    <scope>NUCLEOTIDE SEQUENCE</scope>
    <source>
        <strain evidence="5">AP13</strain>
    </source>
</reference>
<dbReference type="InterPro" id="IPR045849">
    <property type="entry name" value="IP5P_plant"/>
</dbReference>
<accession>A0A8T0V1T5</accession>
<feature type="domain" description="Inositol polyphosphate-related phosphatase" evidence="4">
    <location>
        <begin position="44"/>
        <end position="407"/>
    </location>
</feature>
<protein>
    <recommendedName>
        <fullName evidence="4">Inositol polyphosphate-related phosphatase domain-containing protein</fullName>
    </recommendedName>
</protein>
<dbReference type="GO" id="GO:0034485">
    <property type="term" value="F:phosphatidylinositol-3,4,5-trisphosphate 5-phosphatase activity"/>
    <property type="evidence" value="ECO:0007669"/>
    <property type="project" value="TreeGrafter"/>
</dbReference>
<dbReference type="OrthoDB" id="62798at2759"/>
<evidence type="ECO:0000313" key="5">
    <source>
        <dbReference type="EMBL" id="KAG2626139.1"/>
    </source>
</evidence>
<dbReference type="GO" id="GO:0004445">
    <property type="term" value="F:inositol-polyphosphate 5-phosphatase activity"/>
    <property type="evidence" value="ECO:0007669"/>
    <property type="project" value="InterPro"/>
</dbReference>
<dbReference type="Proteomes" id="UP000823388">
    <property type="component" value="Chromosome 3K"/>
</dbReference>
<dbReference type="InterPro" id="IPR036691">
    <property type="entry name" value="Endo/exonu/phosph_ase_sf"/>
</dbReference>
<dbReference type="Gene3D" id="3.60.10.10">
    <property type="entry name" value="Endonuclease/exonuclease/phosphatase"/>
    <property type="match status" value="1"/>
</dbReference>
<evidence type="ECO:0000256" key="2">
    <source>
        <dbReference type="ARBA" id="ARBA00022801"/>
    </source>
</evidence>
<organism evidence="5 6">
    <name type="scientific">Panicum virgatum</name>
    <name type="common">Blackwell switchgrass</name>
    <dbReference type="NCBI Taxonomy" id="38727"/>
    <lineage>
        <taxon>Eukaryota</taxon>
        <taxon>Viridiplantae</taxon>
        <taxon>Streptophyta</taxon>
        <taxon>Embryophyta</taxon>
        <taxon>Tracheophyta</taxon>
        <taxon>Spermatophyta</taxon>
        <taxon>Magnoliopsida</taxon>
        <taxon>Liliopsida</taxon>
        <taxon>Poales</taxon>
        <taxon>Poaceae</taxon>
        <taxon>PACMAD clade</taxon>
        <taxon>Panicoideae</taxon>
        <taxon>Panicodae</taxon>
        <taxon>Paniceae</taxon>
        <taxon>Panicinae</taxon>
        <taxon>Panicum</taxon>
        <taxon>Panicum sect. Hiantes</taxon>
    </lineage>
</organism>
<dbReference type="PANTHER" id="PTHR45666">
    <property type="entry name" value="TYPE IV INOSITOL POLYPHOSPHATE 5-PHOSPHATASE 9"/>
    <property type="match status" value="1"/>
</dbReference>
<dbReference type="PANTHER" id="PTHR45666:SF29">
    <property type="entry name" value="INOSITOL POLYPHOSPHATE-RELATED PHOSPHATASE DOMAIN-CONTAINING PROTEIN"/>
    <property type="match status" value="1"/>
</dbReference>
<dbReference type="GO" id="GO:0046856">
    <property type="term" value="P:phosphatidylinositol dephosphorylation"/>
    <property type="evidence" value="ECO:0007669"/>
    <property type="project" value="InterPro"/>
</dbReference>
<comment type="similarity">
    <text evidence="1">Belongs to the inositol polyphosphate 5-phosphatase family.</text>
</comment>
<dbReference type="InterPro" id="IPR000300">
    <property type="entry name" value="IPPc"/>
</dbReference>